<evidence type="ECO:0000256" key="2">
    <source>
        <dbReference type="SAM" id="MobiDB-lite"/>
    </source>
</evidence>
<name>A0A5A7VD00_CUCMM</name>
<dbReference type="PANTHER" id="PTHR35480">
    <property type="entry name" value="MATERNAL EFFECT EMBRYO ARREST 22"/>
    <property type="match status" value="1"/>
</dbReference>
<dbReference type="OrthoDB" id="1933275at2759"/>
<dbReference type="EMBL" id="SSTD01008740">
    <property type="protein sequence ID" value="TYK14948.1"/>
    <property type="molecule type" value="Genomic_DNA"/>
</dbReference>
<evidence type="ECO:0000313" key="3">
    <source>
        <dbReference type="EMBL" id="KAA0063745.1"/>
    </source>
</evidence>
<feature type="region of interest" description="Disordered" evidence="2">
    <location>
        <begin position="955"/>
        <end position="978"/>
    </location>
</feature>
<protein>
    <submittedName>
        <fullName evidence="3">Uncharacterized protein</fullName>
    </submittedName>
</protein>
<feature type="coiled-coil region" evidence="1">
    <location>
        <begin position="23"/>
        <end position="64"/>
    </location>
</feature>
<sequence length="1788" mass="201497">MVEDVESKPESSNSCCKVWKDLCTKLEEKRNALRQATKLLNEQCKRIEMENRNLKKDVEASRKLSVSETQLEWFLKAVSDLLRGPEDKFFQKLGWSKSKEVISDTFLARKSDNQGQWMIKNAEVATTNFESLWIVTKLFAFDDLRMIRKSLEDYFQAKIVINHLFGENARISIDQGSIKDRICEEGKWHAMGRMLALKGYGVLPIARNLFEALKILQEHSSTSGKMAVEGSQADMKLIAPENEKASFMDIAKPVINSCLDEGAWVRRYRSPKHSSSCLMGLEILEGRFPFVEASCKKHSRQRDTWIGVSSLNVQFPKLFRIALLHEGSVAAHWDSSTLSWVTEMDDSKYWSIDPSGRFSVKSLSVHLSPSSSLDKGYEEEKARASIEREGKDKESAIRVSLEREILDLKSQISSLRQNDVEAVNVLGEVDHLNALVAESKKEIVQLKELLEIEKRRKDAERNNAEARKEEAAQALKTVKIERSKVSDLRKFHKAEMDKVNDCRQQLGMLQKEYEETKLKLASETSKLIEVKKDLEVEKQRAVKERERADSEISKAQASRIKAEVAMKQAGEEKSRAENLFQQLERMTCKIKELEKEVKELQTVKIFIESCCGQQVKKTNRKGAKKNDKTWMEMIQSNANELKLAFEFLKAKEFNTMHKMDRNLGIIKEKSVDSSLIESSELKNHLEIYRRKAMDEQCRADKLSLELEEKKRKVEKLQKNVRELKSSGKFVNASGVSLEHAMTSERAEMKLLKKKLKFEKTRLKHARQVAKVEKTHRTIIQQELSRFKLEFVQLSNHLDGLHKFASTGTKDNNELEKTMNAKNLQSLYSKKNVRAIEAFQTWMPDTLRQTTPQPSAPLLPLSGVNHITSLSGIESRSESFPGDSNRKMLQSCAVNSSTASFSDGQLVGSQEKAGLCLTATKLVGENLNVQPRISNLSSEVSKMQSNENLTMMAENSGRSPIKNHVGRANEKQQKRKRTTGAVESIDYLYHEKKKVHSQVEELLHALNSPLEKSGHVISSLLQDSSADKKIQKRKKALCQKKLKVQRVLGDSERKLDRVDNEVCVPKSSGRQPSQPVSKLTDSFQPCAEELNNSIISELQTLETFGNIADVDYMKLLDLDSAADEECYRRAVEMPLSPSLPAIYIPGAETSALNDFDSLVDEFQKELPDDRKDEPQSHSDGVTDVEIKSNYTESCNFDLVGDIHSQRQVDSCSIQGRHERDLFDIVQAENNCLDQVEVSLGMPGTNVSLSGCEGVDISEIISGTLDNSIPDFCVLFSDSKDCQSIFRIFSATKACIKRSSMISQKEWMVQGILASLNMEHELLSKEKTCVFFSLLLLNFTIVAVHKYGNILNCDTCLDSFSAHICEAMLDLEIRSLFAKLLSLDKLLALIEDFLVDGRILSCTDASLETLTKGVLRVNIPIDGVNRILSLTPASTEYLIAGSSILASIFKAVHRTDLLWEVSYSILRSCRHEPSLMLTLLHIFAHIGGDQFFNVEGYSTLRAVLKSIIMHLEKVGSSDDATFSPLKRNCRTEFAQCASCPFSEEAMSMPTTISFLLQLIRKNISNGIMDEDLENPTSSLNLESFLKRNIPNQSRSKNSSEKEVRPSLYLDTDASCFLKKFRVSDDEPHFLFNPSLSDVIDTISLVELLAGYMSWNWTFANIISQLMDLMKSSAKKGFAIVILLGQLGRLGVDAGGFDDGGVKILRFNLSAFLCLDTTIKSGLCVQIATVSALLGLLPFDFETIIQDKVSYLASSSHYAEVNLIKTWFSLLSPKQKELSRNILQVGVCNVS</sequence>
<keyword evidence="1" id="KW-0175">Coiled coil</keyword>
<comment type="caution">
    <text evidence="3">The sequence shown here is derived from an EMBL/GenBank/DDBJ whole genome shotgun (WGS) entry which is preliminary data.</text>
</comment>
<reference evidence="5 6" key="1">
    <citation type="submission" date="2019-08" db="EMBL/GenBank/DDBJ databases">
        <title>Draft genome sequences of two oriental melons (Cucumis melo L. var makuwa).</title>
        <authorList>
            <person name="Kwon S.-Y."/>
        </authorList>
    </citation>
    <scope>NUCLEOTIDE SEQUENCE [LARGE SCALE GENOMIC DNA]</scope>
    <source>
        <strain evidence="6">cv. Chang Bougi</strain>
        <strain evidence="5">cv. SW 3</strain>
        <tissue evidence="3">Leaf</tissue>
    </source>
</reference>
<gene>
    <name evidence="4" type="ORF">E5676_scaffold437G00130</name>
    <name evidence="3" type="ORF">E6C27_scaffold1290G00310</name>
</gene>
<organism evidence="3 5">
    <name type="scientific">Cucumis melo var. makuwa</name>
    <name type="common">Oriental melon</name>
    <dbReference type="NCBI Taxonomy" id="1194695"/>
    <lineage>
        <taxon>Eukaryota</taxon>
        <taxon>Viridiplantae</taxon>
        <taxon>Streptophyta</taxon>
        <taxon>Embryophyta</taxon>
        <taxon>Tracheophyta</taxon>
        <taxon>Spermatophyta</taxon>
        <taxon>Magnoliopsida</taxon>
        <taxon>eudicotyledons</taxon>
        <taxon>Gunneridae</taxon>
        <taxon>Pentapetalae</taxon>
        <taxon>rosids</taxon>
        <taxon>fabids</taxon>
        <taxon>Cucurbitales</taxon>
        <taxon>Cucurbitaceae</taxon>
        <taxon>Benincaseae</taxon>
        <taxon>Cucumis</taxon>
    </lineage>
</organism>
<evidence type="ECO:0000313" key="5">
    <source>
        <dbReference type="Proteomes" id="UP000321393"/>
    </source>
</evidence>
<dbReference type="EMBL" id="SSTE01002324">
    <property type="protein sequence ID" value="KAA0063745.1"/>
    <property type="molecule type" value="Genomic_DNA"/>
</dbReference>
<proteinExistence type="predicted"/>
<dbReference type="Proteomes" id="UP000321393">
    <property type="component" value="Unassembled WGS sequence"/>
</dbReference>
<evidence type="ECO:0000313" key="4">
    <source>
        <dbReference type="EMBL" id="TYK14948.1"/>
    </source>
</evidence>
<dbReference type="PANTHER" id="PTHR35480:SF1">
    <property type="entry name" value="MATERNAL EFFECT EMBRYO ARREST 22"/>
    <property type="match status" value="1"/>
</dbReference>
<accession>A0A5A7VD00</accession>
<dbReference type="STRING" id="1194695.A0A5A7VD00"/>
<dbReference type="Proteomes" id="UP000321947">
    <property type="component" value="Unassembled WGS sequence"/>
</dbReference>
<feature type="coiled-coil region" evidence="1">
    <location>
        <begin position="692"/>
        <end position="726"/>
    </location>
</feature>
<feature type="coiled-coil region" evidence="1">
    <location>
        <begin position="398"/>
        <end position="603"/>
    </location>
</feature>
<evidence type="ECO:0000256" key="1">
    <source>
        <dbReference type="SAM" id="Coils"/>
    </source>
</evidence>
<evidence type="ECO:0000313" key="6">
    <source>
        <dbReference type="Proteomes" id="UP000321947"/>
    </source>
</evidence>